<evidence type="ECO:0000313" key="4">
    <source>
        <dbReference type="EMBL" id="QJW84466.1"/>
    </source>
</evidence>
<dbReference type="SUPFAM" id="SSF46626">
    <property type="entry name" value="Cytochrome c"/>
    <property type="match status" value="2"/>
</dbReference>
<dbReference type="PANTHER" id="PTHR30600">
    <property type="entry name" value="CYTOCHROME C PEROXIDASE-RELATED"/>
    <property type="match status" value="1"/>
</dbReference>
<evidence type="ECO:0000259" key="3">
    <source>
        <dbReference type="Pfam" id="PF03150"/>
    </source>
</evidence>
<evidence type="ECO:0000256" key="2">
    <source>
        <dbReference type="ARBA" id="ARBA00023002"/>
    </source>
</evidence>
<keyword evidence="2" id="KW-0560">Oxidoreductase</keyword>
<organism evidence="4 5">
    <name type="scientific">Ramlibacter terrae</name>
    <dbReference type="NCBI Taxonomy" id="2732511"/>
    <lineage>
        <taxon>Bacteria</taxon>
        <taxon>Pseudomonadati</taxon>
        <taxon>Pseudomonadota</taxon>
        <taxon>Betaproteobacteria</taxon>
        <taxon>Burkholderiales</taxon>
        <taxon>Comamonadaceae</taxon>
        <taxon>Ramlibacter</taxon>
    </lineage>
</organism>
<proteinExistence type="predicted"/>
<dbReference type="Gene3D" id="1.10.760.10">
    <property type="entry name" value="Cytochrome c-like domain"/>
    <property type="match status" value="2"/>
</dbReference>
<comment type="subcellular location">
    <subcellularLocation>
        <location evidence="1">Cell envelope</location>
    </subcellularLocation>
</comment>
<dbReference type="EMBL" id="CP053418">
    <property type="protein sequence ID" value="QJW84466.1"/>
    <property type="molecule type" value="Genomic_DNA"/>
</dbReference>
<reference evidence="4 5" key="2">
    <citation type="submission" date="2020-05" db="EMBL/GenBank/DDBJ databases">
        <authorList>
            <person name="Khan S.A."/>
            <person name="Jeon C.O."/>
            <person name="Chun B.H."/>
        </authorList>
    </citation>
    <scope>NUCLEOTIDE SEQUENCE [LARGE SCALE GENOMIC DNA]</scope>
    <source>
        <strain evidence="4 5">H242</strain>
    </source>
</reference>
<evidence type="ECO:0000313" key="5">
    <source>
        <dbReference type="Proteomes" id="UP000500826"/>
    </source>
</evidence>
<gene>
    <name evidence="4" type="ORF">HK414_14150</name>
</gene>
<accession>A0ABX6P648</accession>
<dbReference type="Proteomes" id="UP000500826">
    <property type="component" value="Chromosome"/>
</dbReference>
<dbReference type="InterPro" id="IPR051395">
    <property type="entry name" value="Cytochrome_c_Peroxidase/MauG"/>
</dbReference>
<keyword evidence="5" id="KW-1185">Reference proteome</keyword>
<dbReference type="Pfam" id="PF03150">
    <property type="entry name" value="CCP_MauG"/>
    <property type="match status" value="1"/>
</dbReference>
<evidence type="ECO:0000256" key="1">
    <source>
        <dbReference type="ARBA" id="ARBA00004196"/>
    </source>
</evidence>
<protein>
    <submittedName>
        <fullName evidence="4">Cytochrome C biogenesis protein CcsA</fullName>
    </submittedName>
</protein>
<dbReference type="PANTHER" id="PTHR30600:SF7">
    <property type="entry name" value="CYTOCHROME C PEROXIDASE-RELATED"/>
    <property type="match status" value="1"/>
</dbReference>
<name>A0ABX6P648_9BURK</name>
<dbReference type="InterPro" id="IPR004852">
    <property type="entry name" value="Di-haem_cyt_c_peroxidsae"/>
</dbReference>
<reference evidence="4 5" key="1">
    <citation type="submission" date="2020-05" db="EMBL/GenBank/DDBJ databases">
        <title>Ramlibacter rhizophilus sp. nov., isolated from rhizosphere soil of national flower Mugunghwa from South Korea.</title>
        <authorList>
            <person name="Zheng-Fei Y."/>
            <person name="Huan T."/>
        </authorList>
    </citation>
    <scope>NUCLEOTIDE SEQUENCE [LARGE SCALE GENOMIC DNA]</scope>
    <source>
        <strain evidence="4 5">H242</strain>
    </source>
</reference>
<feature type="domain" description="Di-haem cytochrome c peroxidase" evidence="3">
    <location>
        <begin position="42"/>
        <end position="191"/>
    </location>
</feature>
<dbReference type="InterPro" id="IPR036909">
    <property type="entry name" value="Cyt_c-like_dom_sf"/>
</dbReference>
<sequence>MAPAAVFVWLAAAGGRAYVSAQGARQGEPILPLPEKAIDVEPAKVALGERLFADKRFSADGSVSCQSCHLPNAGGADPRRHSVSAFGKIRPVNSPTIYNVRYNTMGLNWTGRTGDLDAQIKGSIGNADTMAHDWAKVVQVLAADPAMVAQFRAAYGGDNPVTQENASHAIVSFEKSLVTPSRFDDWLQGKDDAITAQEKVGYDKFKAYGCVACHSGINVGGNSFMKMGLIGDYFGDREKKGRGAIVDADRAGCP</sequence>